<feature type="binding site" evidence="5">
    <location>
        <position position="227"/>
    </location>
    <ligand>
        <name>Mg(2+)</name>
        <dbReference type="ChEBI" id="CHEBI:18420"/>
        <label>2</label>
    </ligand>
</feature>
<dbReference type="RefSeq" id="WP_425309820.1">
    <property type="nucleotide sequence ID" value="NZ_CP154795.1"/>
</dbReference>
<proteinExistence type="inferred from homology"/>
<dbReference type="Gene3D" id="3.40.1030.10">
    <property type="entry name" value="Nucleoside phosphorylase/phosphoribosyltransferase catalytic domain"/>
    <property type="match status" value="1"/>
</dbReference>
<dbReference type="GO" id="GO:0004048">
    <property type="term" value="F:anthranilate phosphoribosyltransferase activity"/>
    <property type="evidence" value="ECO:0007669"/>
    <property type="project" value="UniProtKB-EC"/>
</dbReference>
<comment type="similarity">
    <text evidence="5">Belongs to the anthranilate phosphoribosyltransferase family.</text>
</comment>
<keyword evidence="5" id="KW-0460">Magnesium</keyword>
<evidence type="ECO:0000313" key="8">
    <source>
        <dbReference type="EMBL" id="XAN08365.1"/>
    </source>
</evidence>
<feature type="binding site" evidence="5">
    <location>
        <position position="228"/>
    </location>
    <ligand>
        <name>Mg(2+)</name>
        <dbReference type="ChEBI" id="CHEBI:18420"/>
        <label>1</label>
    </ligand>
</feature>
<sequence length="353" mass="37024">MSARTWPDLITRLIRRQDLGSDDVGWAMEEILNGLASPVHVAAFAVALRAKGETVEELSGMADGLLEMARPIALDREAVDVVGSGGDRANTVNISTMAAIVAAATGARVVKHGNRAASSACGTADVLEQVGVVLDLPPEAQQSVMDEAGLVFLFAPRYHSSLRHAAGVRRELGVSTFFNFLGPMANPARPMAQAIGVADERMAALMAGVIAGRGARGLIFHGGDGLDELTTTTTSRVWVIRDGQVGETALDPQELGIARAKVSDLVGGPPETNAWVLRETFDGRQGAVHDIVALNAAAALLAYEGPDPDADLVGQLGPRVERAREALTDGSAGAKLDQWVSATRRARGSAQQR</sequence>
<evidence type="ECO:0000256" key="1">
    <source>
        <dbReference type="ARBA" id="ARBA00022676"/>
    </source>
</evidence>
<gene>
    <name evidence="5 8" type="primary">trpD</name>
    <name evidence="8" type="ORF">AADG42_13990</name>
</gene>
<keyword evidence="5" id="KW-0479">Metal-binding</keyword>
<dbReference type="Gene3D" id="1.20.970.10">
    <property type="entry name" value="Transferase, Pyrimidine Nucleoside Phosphorylase, Chain C"/>
    <property type="match status" value="1"/>
</dbReference>
<accession>A0ABZ3FUH8</accession>
<dbReference type="InterPro" id="IPR000312">
    <property type="entry name" value="Glycosyl_Trfase_fam3"/>
</dbReference>
<evidence type="ECO:0000256" key="2">
    <source>
        <dbReference type="ARBA" id="ARBA00022679"/>
    </source>
</evidence>
<evidence type="ECO:0000259" key="7">
    <source>
        <dbReference type="Pfam" id="PF02885"/>
    </source>
</evidence>
<evidence type="ECO:0000259" key="6">
    <source>
        <dbReference type="Pfam" id="PF00591"/>
    </source>
</evidence>
<keyword evidence="1 5" id="KW-0328">Glycosyltransferase</keyword>
<protein>
    <recommendedName>
        <fullName evidence="5">Anthranilate phosphoribosyltransferase</fullName>
        <ecNumber evidence="5">2.4.2.18</ecNumber>
    </recommendedName>
</protein>
<organism evidence="8 9">
    <name type="scientific">Ammonicoccus fulvus</name>
    <dbReference type="NCBI Taxonomy" id="3138240"/>
    <lineage>
        <taxon>Bacteria</taxon>
        <taxon>Bacillati</taxon>
        <taxon>Actinomycetota</taxon>
        <taxon>Actinomycetes</taxon>
        <taxon>Propionibacteriales</taxon>
        <taxon>Propionibacteriaceae</taxon>
        <taxon>Ammonicoccus</taxon>
    </lineage>
</organism>
<keyword evidence="5" id="KW-0028">Amino-acid biosynthesis</keyword>
<dbReference type="PANTHER" id="PTHR43285">
    <property type="entry name" value="ANTHRANILATE PHOSPHORIBOSYLTRANSFERASE"/>
    <property type="match status" value="1"/>
</dbReference>
<comment type="cofactor">
    <cofactor evidence="5">
        <name>Mg(2+)</name>
        <dbReference type="ChEBI" id="CHEBI:18420"/>
    </cofactor>
    <text evidence="5">Binds 2 magnesium ions per monomer.</text>
</comment>
<evidence type="ECO:0000313" key="9">
    <source>
        <dbReference type="Proteomes" id="UP001442841"/>
    </source>
</evidence>
<feature type="binding site" evidence="5">
    <location>
        <begin position="86"/>
        <end position="87"/>
    </location>
    <ligand>
        <name>5-phospho-alpha-D-ribose 1-diphosphate</name>
        <dbReference type="ChEBI" id="CHEBI:58017"/>
    </ligand>
</feature>
<feature type="binding site" evidence="5">
    <location>
        <position position="95"/>
    </location>
    <ligand>
        <name>Mg(2+)</name>
        <dbReference type="ChEBI" id="CHEBI:18420"/>
        <label>1</label>
    </ligand>
</feature>
<keyword evidence="4 5" id="KW-0057">Aromatic amino acid biosynthesis</keyword>
<dbReference type="InterPro" id="IPR035902">
    <property type="entry name" value="Nuc_phospho_transferase"/>
</dbReference>
<feature type="binding site" evidence="5">
    <location>
        <position position="83"/>
    </location>
    <ligand>
        <name>5-phospho-alpha-D-ribose 1-diphosphate</name>
        <dbReference type="ChEBI" id="CHEBI:58017"/>
    </ligand>
</feature>
<keyword evidence="2 5" id="KW-0808">Transferase</keyword>
<dbReference type="Proteomes" id="UP001442841">
    <property type="component" value="Chromosome"/>
</dbReference>
<feature type="binding site" evidence="5">
    <location>
        <begin position="111"/>
        <end position="119"/>
    </location>
    <ligand>
        <name>5-phospho-alpha-D-ribose 1-diphosphate</name>
        <dbReference type="ChEBI" id="CHEBI:58017"/>
    </ligand>
</feature>
<dbReference type="PANTHER" id="PTHR43285:SF2">
    <property type="entry name" value="ANTHRANILATE PHOSPHORIBOSYLTRANSFERASE"/>
    <property type="match status" value="1"/>
</dbReference>
<feature type="binding site" evidence="5">
    <location>
        <begin position="93"/>
        <end position="96"/>
    </location>
    <ligand>
        <name>5-phospho-alpha-D-ribose 1-diphosphate</name>
        <dbReference type="ChEBI" id="CHEBI:58017"/>
    </ligand>
</feature>
<comment type="catalytic activity">
    <reaction evidence="5">
        <text>N-(5-phospho-beta-D-ribosyl)anthranilate + diphosphate = 5-phospho-alpha-D-ribose 1-diphosphate + anthranilate</text>
        <dbReference type="Rhea" id="RHEA:11768"/>
        <dbReference type="ChEBI" id="CHEBI:16567"/>
        <dbReference type="ChEBI" id="CHEBI:18277"/>
        <dbReference type="ChEBI" id="CHEBI:33019"/>
        <dbReference type="ChEBI" id="CHEBI:58017"/>
        <dbReference type="EC" id="2.4.2.18"/>
    </reaction>
</comment>
<comment type="pathway">
    <text evidence="5">Amino-acid biosynthesis; L-tryptophan biosynthesis; L-tryptophan from chorismate: step 2/5.</text>
</comment>
<evidence type="ECO:0000256" key="5">
    <source>
        <dbReference type="HAMAP-Rule" id="MF_00211"/>
    </source>
</evidence>
<keyword evidence="3 5" id="KW-0822">Tryptophan biosynthesis</keyword>
<dbReference type="Pfam" id="PF00591">
    <property type="entry name" value="Glycos_transf_3"/>
    <property type="match status" value="1"/>
</dbReference>
<dbReference type="InterPro" id="IPR005940">
    <property type="entry name" value="Anthranilate_Pribosyl_Tfrase"/>
</dbReference>
<comment type="subunit">
    <text evidence="5">Homodimer.</text>
</comment>
<dbReference type="InterPro" id="IPR036320">
    <property type="entry name" value="Glycosyl_Trfase_fam3_N_dom_sf"/>
</dbReference>
<feature type="binding site" evidence="5">
    <location>
        <position position="91"/>
    </location>
    <ligand>
        <name>5-phospho-alpha-D-ribose 1-diphosphate</name>
        <dbReference type="ChEBI" id="CHEBI:58017"/>
    </ligand>
</feature>
<dbReference type="InterPro" id="IPR017459">
    <property type="entry name" value="Glycosyl_Trfase_fam3_N_dom"/>
</dbReference>
<feature type="binding site" evidence="5">
    <location>
        <position position="169"/>
    </location>
    <ligand>
        <name>anthranilate</name>
        <dbReference type="ChEBI" id="CHEBI:16567"/>
        <label>2</label>
    </ligand>
</feature>
<dbReference type="EC" id="2.4.2.18" evidence="5"/>
<feature type="domain" description="Glycosyl transferase family 3 N-terminal" evidence="7">
    <location>
        <begin position="8"/>
        <end position="68"/>
    </location>
</feature>
<comment type="function">
    <text evidence="5">Catalyzes the transfer of the phosphoribosyl group of 5-phosphorylribose-1-pyrophosphate (PRPP) to anthranilate to yield N-(5'-phosphoribosyl)-anthranilate (PRA).</text>
</comment>
<comment type="caution">
    <text evidence="5">Lacks conserved residue(s) required for the propagation of feature annotation.</text>
</comment>
<feature type="domain" description="Glycosyl transferase family 3" evidence="6">
    <location>
        <begin position="77"/>
        <end position="332"/>
    </location>
</feature>
<reference evidence="8 9" key="1">
    <citation type="submission" date="2024-04" db="EMBL/GenBank/DDBJ databases">
        <title>Isolation of an actinomycete strain from pig manure.</title>
        <authorList>
            <person name="Gong T."/>
            <person name="Yu Z."/>
            <person name="An M."/>
            <person name="Wei C."/>
            <person name="Yang W."/>
            <person name="Liu L."/>
        </authorList>
    </citation>
    <scope>NUCLEOTIDE SEQUENCE [LARGE SCALE GENOMIC DNA]</scope>
    <source>
        <strain evidence="8 9">ZF39</strain>
    </source>
</reference>
<feature type="binding site" evidence="5">
    <location>
        <position position="114"/>
    </location>
    <ligand>
        <name>anthranilate</name>
        <dbReference type="ChEBI" id="CHEBI:16567"/>
        <label>1</label>
    </ligand>
</feature>
<dbReference type="EMBL" id="CP154795">
    <property type="protein sequence ID" value="XAN08365.1"/>
    <property type="molecule type" value="Genomic_DNA"/>
</dbReference>
<feature type="binding site" evidence="5">
    <location>
        <position position="228"/>
    </location>
    <ligand>
        <name>Mg(2+)</name>
        <dbReference type="ChEBI" id="CHEBI:18420"/>
        <label>2</label>
    </ligand>
</feature>
<evidence type="ECO:0000256" key="4">
    <source>
        <dbReference type="ARBA" id="ARBA00023141"/>
    </source>
</evidence>
<feature type="binding site" evidence="5">
    <location>
        <position position="123"/>
    </location>
    <ligand>
        <name>5-phospho-alpha-D-ribose 1-diphosphate</name>
        <dbReference type="ChEBI" id="CHEBI:58017"/>
    </ligand>
</feature>
<dbReference type="Pfam" id="PF02885">
    <property type="entry name" value="Glycos_trans_3N"/>
    <property type="match status" value="1"/>
</dbReference>
<keyword evidence="9" id="KW-1185">Reference proteome</keyword>
<dbReference type="NCBIfam" id="TIGR01245">
    <property type="entry name" value="trpD"/>
    <property type="match status" value="1"/>
</dbReference>
<name>A0ABZ3FUH8_9ACTN</name>
<dbReference type="SUPFAM" id="SSF47648">
    <property type="entry name" value="Nucleoside phosphorylase/phosphoribosyltransferase N-terminal domain"/>
    <property type="match status" value="1"/>
</dbReference>
<dbReference type="SUPFAM" id="SSF52418">
    <property type="entry name" value="Nucleoside phosphorylase/phosphoribosyltransferase catalytic domain"/>
    <property type="match status" value="1"/>
</dbReference>
<evidence type="ECO:0000256" key="3">
    <source>
        <dbReference type="ARBA" id="ARBA00022822"/>
    </source>
</evidence>
<dbReference type="HAMAP" id="MF_00211">
    <property type="entry name" value="TrpD"/>
    <property type="match status" value="1"/>
</dbReference>
<feature type="binding site" evidence="5">
    <location>
        <position position="83"/>
    </location>
    <ligand>
        <name>anthranilate</name>
        <dbReference type="ChEBI" id="CHEBI:16567"/>
        <label>1</label>
    </ligand>
</feature>